<gene>
    <name evidence="1" type="ORF">NBR_LOCUS18774</name>
</gene>
<evidence type="ECO:0000313" key="1">
    <source>
        <dbReference type="EMBL" id="VDL82499.1"/>
    </source>
</evidence>
<dbReference type="OMA" id="TDASETW"/>
<reference evidence="1 2" key="2">
    <citation type="submission" date="2018-11" db="EMBL/GenBank/DDBJ databases">
        <authorList>
            <consortium name="Pathogen Informatics"/>
        </authorList>
    </citation>
    <scope>NUCLEOTIDE SEQUENCE [LARGE SCALE GENOMIC DNA]</scope>
</reference>
<organism evidence="3">
    <name type="scientific">Nippostrongylus brasiliensis</name>
    <name type="common">Rat hookworm</name>
    <dbReference type="NCBI Taxonomy" id="27835"/>
    <lineage>
        <taxon>Eukaryota</taxon>
        <taxon>Metazoa</taxon>
        <taxon>Ecdysozoa</taxon>
        <taxon>Nematoda</taxon>
        <taxon>Chromadorea</taxon>
        <taxon>Rhabditida</taxon>
        <taxon>Rhabditina</taxon>
        <taxon>Rhabditomorpha</taxon>
        <taxon>Strongyloidea</taxon>
        <taxon>Heligmosomidae</taxon>
        <taxon>Nippostrongylus</taxon>
    </lineage>
</organism>
<dbReference type="Proteomes" id="UP000271162">
    <property type="component" value="Unassembled WGS sequence"/>
</dbReference>
<dbReference type="EMBL" id="UYSL01023661">
    <property type="protein sequence ID" value="VDL82499.1"/>
    <property type="molecule type" value="Genomic_DNA"/>
</dbReference>
<dbReference type="STRING" id="27835.A0A0N4YNG3"/>
<keyword evidence="2" id="KW-1185">Reference proteome</keyword>
<name>A0A0N4YNG3_NIPBR</name>
<dbReference type="PROSITE" id="PS51257">
    <property type="entry name" value="PROKAR_LIPOPROTEIN"/>
    <property type="match status" value="1"/>
</dbReference>
<dbReference type="AlphaFoldDB" id="A0A0N4YNG3"/>
<reference evidence="3" key="1">
    <citation type="submission" date="2017-02" db="UniProtKB">
        <authorList>
            <consortium name="WormBaseParasite"/>
        </authorList>
    </citation>
    <scope>IDENTIFICATION</scope>
</reference>
<accession>A0A0N4YNG3</accession>
<evidence type="ECO:0000313" key="3">
    <source>
        <dbReference type="WBParaSite" id="NBR_0001877501-mRNA-1"/>
    </source>
</evidence>
<evidence type="ECO:0000313" key="2">
    <source>
        <dbReference type="Proteomes" id="UP000271162"/>
    </source>
</evidence>
<proteinExistence type="predicted"/>
<protein>
    <submittedName>
        <fullName evidence="1 3">Uncharacterized protein</fullName>
    </submittedName>
</protein>
<dbReference type="WBParaSite" id="NBR_0001877501-mRNA-1">
    <property type="protein sequence ID" value="NBR_0001877501-mRNA-1"/>
    <property type="gene ID" value="NBR_0001877501"/>
</dbReference>
<sequence>MKFKKRGPRTLVNWYLFSSLASCWRDSAEENIDEEYNRFIAHIRKCAQGAESPNNTRKRLSHETVELIRQRGVARTEGNYLRTSELTKLCRGPIKEDLKERRVAVLVDAAEAGKSIRNARRGLVNYKTKMTALLRPDGTLTSSRRAMENVILDFYSDLFDKSWAFRKQDEHAICVVRRSIERRVLGVTRFIHTRDGIRSSKLRRQSKTRDAVARAKLSKIRSPTSAQVGLFVKTLNDRFDALRVPRASRNHWSTTAYDREEWRRYWCPREQIDDQRNDR</sequence>